<protein>
    <submittedName>
        <fullName evidence="2">Secreted protein</fullName>
    </submittedName>
</protein>
<reference evidence="2" key="1">
    <citation type="submission" date="2016-11" db="UniProtKB">
        <authorList>
            <consortium name="WormBaseParasite"/>
        </authorList>
    </citation>
    <scope>IDENTIFICATION</scope>
</reference>
<dbReference type="Proteomes" id="UP000095287">
    <property type="component" value="Unplaced"/>
</dbReference>
<accession>A0A1I7YP52</accession>
<sequence length="76" mass="8012">MQAAATAKASLVSFMIGPLINRSVFLTTLTIGAKMSDELLLRGSGAAPAAARMAMTFVCVVIDTVNHERPAYVTIK</sequence>
<proteinExistence type="predicted"/>
<evidence type="ECO:0000313" key="2">
    <source>
        <dbReference type="WBParaSite" id="L893_g18298.t1"/>
    </source>
</evidence>
<dbReference type="WBParaSite" id="L893_g18298.t1">
    <property type="protein sequence ID" value="L893_g18298.t1"/>
    <property type="gene ID" value="L893_g18298"/>
</dbReference>
<organism evidence="1 2">
    <name type="scientific">Steinernema glaseri</name>
    <dbReference type="NCBI Taxonomy" id="37863"/>
    <lineage>
        <taxon>Eukaryota</taxon>
        <taxon>Metazoa</taxon>
        <taxon>Ecdysozoa</taxon>
        <taxon>Nematoda</taxon>
        <taxon>Chromadorea</taxon>
        <taxon>Rhabditida</taxon>
        <taxon>Tylenchina</taxon>
        <taxon>Panagrolaimomorpha</taxon>
        <taxon>Strongyloidoidea</taxon>
        <taxon>Steinernematidae</taxon>
        <taxon>Steinernema</taxon>
    </lineage>
</organism>
<dbReference type="AlphaFoldDB" id="A0A1I7YP52"/>
<name>A0A1I7YP52_9BILA</name>
<evidence type="ECO:0000313" key="1">
    <source>
        <dbReference type="Proteomes" id="UP000095287"/>
    </source>
</evidence>
<keyword evidence="1" id="KW-1185">Reference proteome</keyword>